<evidence type="ECO:0000256" key="1">
    <source>
        <dbReference type="SAM" id="MobiDB-lite"/>
    </source>
</evidence>
<dbReference type="EMBL" id="CP022163">
    <property type="protein sequence ID" value="ATB31922.1"/>
    <property type="molecule type" value="Genomic_DNA"/>
</dbReference>
<dbReference type="RefSeq" id="WP_095980190.1">
    <property type="nucleotide sequence ID" value="NZ_CP022163.1"/>
</dbReference>
<protein>
    <recommendedName>
        <fullName evidence="4">Inner spore coat protein H</fullName>
    </recommendedName>
</protein>
<evidence type="ECO:0000313" key="3">
    <source>
        <dbReference type="Proteomes" id="UP000217289"/>
    </source>
</evidence>
<dbReference type="PROSITE" id="PS51257">
    <property type="entry name" value="PROKAR_LIPOPROTEIN"/>
    <property type="match status" value="1"/>
</dbReference>
<dbReference type="KEGG" id="mbd:MEBOL_005394"/>
<evidence type="ECO:0000313" key="2">
    <source>
        <dbReference type="EMBL" id="ATB31922.1"/>
    </source>
</evidence>
<keyword evidence="3" id="KW-1185">Reference proteome</keyword>
<dbReference type="OrthoDB" id="5481761at2"/>
<organism evidence="2 3">
    <name type="scientific">Melittangium boletus DSM 14713</name>
    <dbReference type="NCBI Taxonomy" id="1294270"/>
    <lineage>
        <taxon>Bacteria</taxon>
        <taxon>Pseudomonadati</taxon>
        <taxon>Myxococcota</taxon>
        <taxon>Myxococcia</taxon>
        <taxon>Myxococcales</taxon>
        <taxon>Cystobacterineae</taxon>
        <taxon>Archangiaceae</taxon>
        <taxon>Melittangium</taxon>
    </lineage>
</organism>
<reference evidence="2 3" key="1">
    <citation type="submission" date="2017-06" db="EMBL/GenBank/DDBJ databases">
        <authorList>
            <person name="Kim H.J."/>
            <person name="Triplett B.A."/>
        </authorList>
    </citation>
    <scope>NUCLEOTIDE SEQUENCE [LARGE SCALE GENOMIC DNA]</scope>
    <source>
        <strain evidence="2 3">DSM 14713</strain>
    </source>
</reference>
<gene>
    <name evidence="2" type="ORF">MEBOL_005394</name>
</gene>
<accession>A0A250IL06</accession>
<dbReference type="InterPro" id="IPR014867">
    <property type="entry name" value="Spore_coat_CotH_CotH2/3/7"/>
</dbReference>
<name>A0A250IL06_9BACT</name>
<feature type="compositionally biased region" description="Basic and acidic residues" evidence="1">
    <location>
        <begin position="34"/>
        <end position="47"/>
    </location>
</feature>
<dbReference type="Proteomes" id="UP000217289">
    <property type="component" value="Chromosome"/>
</dbReference>
<dbReference type="PANTHER" id="PTHR40050:SF1">
    <property type="entry name" value="INNER SPORE COAT PROTEIN H"/>
    <property type="match status" value="1"/>
</dbReference>
<feature type="region of interest" description="Disordered" evidence="1">
    <location>
        <begin position="27"/>
        <end position="47"/>
    </location>
</feature>
<dbReference type="PANTHER" id="PTHR40050">
    <property type="entry name" value="INNER SPORE COAT PROTEIN H"/>
    <property type="match status" value="1"/>
</dbReference>
<evidence type="ECO:0008006" key="4">
    <source>
        <dbReference type="Google" id="ProtNLM"/>
    </source>
</evidence>
<dbReference type="AlphaFoldDB" id="A0A250IL06"/>
<dbReference type="Pfam" id="PF08757">
    <property type="entry name" value="CotH"/>
    <property type="match status" value="1"/>
</dbReference>
<proteinExistence type="predicted"/>
<sequence length="563" mass="64339">MIEVRKGWGWLGLFTVLMWGGCTPGESLNTEQASPERLESTEPSDRVGEALPALPTHFTYPPLQTKVEQYTVEIDPALLALFEKDEDTPEQPAALTTPDGAHWEVMVRLRGNSSRGWPKKSWRIELPKGARFDGRRKFNLISEWRDSTMMFEKLGYDMLAAMGVPTPKATYVRLVINGKFQGVYLDLERVDNNFLDNHGFADTEGTIYRCGGKNCEMKMTFDKVYQRDWEVSSPDNGTKGPLNDFLNVVNYTPEPDFVRILSQRFELEHHLRELAMDALIDNATVEDSGSYLIHDAVTGRVSYVPWDLNNTDATYVPSNPPTGKIKNADYEHPLFNFSLFDGRVEDEYLAREEKEPKRFKPIFSNLNTRIFLNPELRERELALVEQAVDELLDPGLIHARIDAIHALIAPYMRNAPYTDTKQFDDAPRYMKKYVKERTDFLREQVEDWRAWKPELVIQAVNAQKGWIELRNLGTKKVSTSGLVITTDLRNAKKRNVPSHKLQPGETLRLTQSQLGLKLAPKGEVGLFNGKSVVGVLDAFYYGELPSGKFYERSKEAPTRWEVH</sequence>